<feature type="domain" description="N-acetylmuramoyl-L-alanine amidase" evidence="4">
    <location>
        <begin position="238"/>
        <end position="399"/>
    </location>
</feature>
<gene>
    <name evidence="6" type="ORF">QRT04_03660</name>
</gene>
<dbReference type="RefSeq" id="WP_289453570.1">
    <property type="nucleotide sequence ID" value="NZ_JAUCGQ010000001.1"/>
</dbReference>
<reference evidence="6 7" key="1">
    <citation type="submission" date="2023-06" db="EMBL/GenBank/DDBJ databases">
        <title>Cellulomonas sp. MW4 Whole genome sequence.</title>
        <authorList>
            <person name="Park S."/>
        </authorList>
    </citation>
    <scope>NUCLEOTIDE SEQUENCE [LARGE SCALE GENOMIC DNA]</scope>
    <source>
        <strain evidence="6 7">MW4</strain>
    </source>
</reference>
<sequence>MHLVVRATVVVALAATGLVAPTVSFDAAQAAPRPVAPQLHRLAVHGVDRAAARARGAFAAAASGEVPAAVANRLDPDAAVPLPSDPPATPAPADPADVAALDAPTATAHFVAAGVTWDPGQDVTVSEVALRVREQGRWSAWQSLTQTVEGVPGERPGTEPLLTNGADGVQVRVSTADGAPAPRGLRVDLVDPGSSPADGQAEPSAPAASAQAATGDVLRPRIVTRAQWGADESLGSPWPDVSSRLSAMYLHHTAGSNTYTKAQAAAQVRAIFAFHVKGRGWPDIGYQFLVDRFGTIYQGRRDAIADLPIGAQAGGYNTDTIGVSAIGNFQTAKPSSAMVASIERVFAWEAYAHKLDVRGRTTLITGTSTGSDTRAKAGAKVTVPVLLGHRDTNGTACPGTNLYAKLPTIRVVVAAKVDAAVASYGSPRPPLAAPAAVAPTAAQYPVQWAGSATYAWKPVAGAVRYQVLTSSSALAENGPDLRSWTVYATVAGTSAKVTTDAGRTRAIAVRGLDASGRRGPVTEIAQVSRAVPWSAVTLSSAWAARTDGGVTSYRADAPAALKVKVAQARALVVRVRGDVAGELAVSSGGTALGRLAVPAGGPSEVRTLTLTLPHVVTGTVTVQRSAGTVDVVGLGFPRPRVTDPSLSNALPPARPVAVAIARGEAPVKLGSSLRLRWHAASGATSYEVMARHAAPGTGFTSTWTRVATSTSTSATVRLTTRGYSWAFAVRAVGAGGRSPLARYAITTRPLAGADLTRSAGWTVASVTRAYANKEYRASTAGRTLTADPRGVGVRHVAVVVDAAPGRGRLAVYVAGKRVGTISTAATTHQLHRVAVLDLPSGRAGTVVLRTLDHKPVRVSAVVLAR</sequence>
<dbReference type="InterPro" id="IPR013783">
    <property type="entry name" value="Ig-like_fold"/>
</dbReference>
<feature type="domain" description="Peptidoglycan recognition protein family" evidence="5">
    <location>
        <begin position="220"/>
        <end position="368"/>
    </location>
</feature>
<dbReference type="EMBL" id="JAUCGQ010000001">
    <property type="protein sequence ID" value="MDM7854017.1"/>
    <property type="molecule type" value="Genomic_DNA"/>
</dbReference>
<evidence type="ECO:0000259" key="5">
    <source>
        <dbReference type="SMART" id="SM00701"/>
    </source>
</evidence>
<evidence type="ECO:0000256" key="2">
    <source>
        <dbReference type="SAM" id="MobiDB-lite"/>
    </source>
</evidence>
<dbReference type="Gene3D" id="3.40.80.10">
    <property type="entry name" value="Peptidoglycan recognition protein-like"/>
    <property type="match status" value="1"/>
</dbReference>
<evidence type="ECO:0000259" key="4">
    <source>
        <dbReference type="SMART" id="SM00644"/>
    </source>
</evidence>
<dbReference type="InterPro" id="IPR036116">
    <property type="entry name" value="FN3_sf"/>
</dbReference>
<dbReference type="PANTHER" id="PTHR11022:SF41">
    <property type="entry name" value="PEPTIDOGLYCAN-RECOGNITION PROTEIN LC-RELATED"/>
    <property type="match status" value="1"/>
</dbReference>
<comment type="caution">
    <text evidence="6">The sequence shown here is derived from an EMBL/GenBank/DDBJ whole genome shotgun (WGS) entry which is preliminary data.</text>
</comment>
<feature type="region of interest" description="Disordered" evidence="2">
    <location>
        <begin position="77"/>
        <end position="96"/>
    </location>
</feature>
<dbReference type="InterPro" id="IPR015510">
    <property type="entry name" value="PGRP"/>
</dbReference>
<feature type="compositionally biased region" description="Low complexity" evidence="2">
    <location>
        <begin position="200"/>
        <end position="213"/>
    </location>
</feature>
<organism evidence="6 7">
    <name type="scientific">Cellulomonas alba</name>
    <dbReference type="NCBI Taxonomy" id="3053467"/>
    <lineage>
        <taxon>Bacteria</taxon>
        <taxon>Bacillati</taxon>
        <taxon>Actinomycetota</taxon>
        <taxon>Actinomycetes</taxon>
        <taxon>Micrococcales</taxon>
        <taxon>Cellulomonadaceae</taxon>
        <taxon>Cellulomonas</taxon>
    </lineage>
</organism>
<dbReference type="EC" id="3.5.1.28" evidence="6"/>
<dbReference type="PANTHER" id="PTHR11022">
    <property type="entry name" value="PEPTIDOGLYCAN RECOGNITION PROTEIN"/>
    <property type="match status" value="1"/>
</dbReference>
<dbReference type="SMART" id="SM00644">
    <property type="entry name" value="Ami_2"/>
    <property type="match status" value="1"/>
</dbReference>
<dbReference type="SUPFAM" id="SSF55846">
    <property type="entry name" value="N-acetylmuramoyl-L-alanine amidase-like"/>
    <property type="match status" value="1"/>
</dbReference>
<feature type="region of interest" description="Disordered" evidence="2">
    <location>
        <begin position="189"/>
        <end position="216"/>
    </location>
</feature>
<keyword evidence="7" id="KW-1185">Reference proteome</keyword>
<feature type="signal peptide" evidence="3">
    <location>
        <begin position="1"/>
        <end position="30"/>
    </location>
</feature>
<comment type="similarity">
    <text evidence="1">Belongs to the N-acetylmuramoyl-L-alanine amidase 2 family.</text>
</comment>
<dbReference type="Gene3D" id="2.60.40.10">
    <property type="entry name" value="Immunoglobulins"/>
    <property type="match status" value="1"/>
</dbReference>
<evidence type="ECO:0000256" key="3">
    <source>
        <dbReference type="SAM" id="SignalP"/>
    </source>
</evidence>
<dbReference type="SMART" id="SM00701">
    <property type="entry name" value="PGRP"/>
    <property type="match status" value="1"/>
</dbReference>
<keyword evidence="3" id="KW-0732">Signal</keyword>
<keyword evidence="6" id="KW-0378">Hydrolase</keyword>
<protein>
    <submittedName>
        <fullName evidence="6">N-acetylmuramoyl-L-alanine amidase</fullName>
        <ecNumber evidence="6">3.5.1.28</ecNumber>
    </submittedName>
</protein>
<feature type="compositionally biased region" description="Pro residues" evidence="2">
    <location>
        <begin position="83"/>
        <end position="93"/>
    </location>
</feature>
<dbReference type="InterPro" id="IPR002502">
    <property type="entry name" value="Amidase_domain"/>
</dbReference>
<feature type="chain" id="PRO_5047373977" evidence="3">
    <location>
        <begin position="31"/>
        <end position="865"/>
    </location>
</feature>
<dbReference type="GO" id="GO:0008745">
    <property type="term" value="F:N-acetylmuramoyl-L-alanine amidase activity"/>
    <property type="evidence" value="ECO:0007669"/>
    <property type="project" value="UniProtKB-EC"/>
</dbReference>
<dbReference type="Pfam" id="PF01510">
    <property type="entry name" value="Amidase_2"/>
    <property type="match status" value="1"/>
</dbReference>
<proteinExistence type="inferred from homology"/>
<evidence type="ECO:0000313" key="7">
    <source>
        <dbReference type="Proteomes" id="UP001529338"/>
    </source>
</evidence>
<dbReference type="InterPro" id="IPR006619">
    <property type="entry name" value="PGRP_domain_met/bac"/>
</dbReference>
<dbReference type="Proteomes" id="UP001529338">
    <property type="component" value="Unassembled WGS sequence"/>
</dbReference>
<evidence type="ECO:0000313" key="6">
    <source>
        <dbReference type="EMBL" id="MDM7854017.1"/>
    </source>
</evidence>
<dbReference type="SUPFAM" id="SSF49265">
    <property type="entry name" value="Fibronectin type III"/>
    <property type="match status" value="1"/>
</dbReference>
<name>A0ABT7SCV8_9CELL</name>
<accession>A0ABT7SCV8</accession>
<evidence type="ECO:0000256" key="1">
    <source>
        <dbReference type="ARBA" id="ARBA00007553"/>
    </source>
</evidence>
<dbReference type="InterPro" id="IPR036505">
    <property type="entry name" value="Amidase/PGRP_sf"/>
</dbReference>
<dbReference type="CDD" id="cd06583">
    <property type="entry name" value="PGRP"/>
    <property type="match status" value="1"/>
</dbReference>